<evidence type="ECO:0000313" key="3">
    <source>
        <dbReference type="Proteomes" id="UP000253729"/>
    </source>
</evidence>
<keyword evidence="1" id="KW-1133">Transmembrane helix</keyword>
<dbReference type="AlphaFoldDB" id="A0A3F3QIN5"/>
<dbReference type="Proteomes" id="UP000253729">
    <property type="component" value="Unassembled WGS sequence"/>
</dbReference>
<evidence type="ECO:0000313" key="2">
    <source>
        <dbReference type="EMBL" id="RDH38940.1"/>
    </source>
</evidence>
<keyword evidence="1" id="KW-0812">Transmembrane</keyword>
<reference evidence="2 3" key="1">
    <citation type="submission" date="2018-07" db="EMBL/GenBank/DDBJ databases">
        <title>The genomes of Aspergillus section Nigri reveals drivers in fungal speciation.</title>
        <authorList>
            <consortium name="DOE Joint Genome Institute"/>
            <person name="Vesth T.C."/>
            <person name="Nybo J."/>
            <person name="Theobald S."/>
            <person name="Brandl J."/>
            <person name="Frisvad J.C."/>
            <person name="Nielsen K.F."/>
            <person name="Lyhne E.K."/>
            <person name="Kogle M.E."/>
            <person name="Kuo A."/>
            <person name="Riley R."/>
            <person name="Clum A."/>
            <person name="Nolan M."/>
            <person name="Lipzen A."/>
            <person name="Salamov A."/>
            <person name="Henrissat B."/>
            <person name="Wiebenga A."/>
            <person name="De vries R.P."/>
            <person name="Grigoriev I.V."/>
            <person name="Mortensen U.H."/>
            <person name="Andersen M.R."/>
            <person name="Baker S.E."/>
        </authorList>
    </citation>
    <scope>NUCLEOTIDE SEQUENCE [LARGE SCALE GENOMIC DNA]</scope>
    <source>
        <strain evidence="2 3">CBS 139.54b</strain>
    </source>
</reference>
<keyword evidence="3" id="KW-1185">Reference proteome</keyword>
<accession>A0A3F3QIN5</accession>
<proteinExistence type="predicted"/>
<feature type="transmembrane region" description="Helical" evidence="1">
    <location>
        <begin position="31"/>
        <end position="51"/>
    </location>
</feature>
<gene>
    <name evidence="2" type="ORF">BDQ94DRAFT_134954</name>
</gene>
<feature type="non-terminal residue" evidence="2">
    <location>
        <position position="69"/>
    </location>
</feature>
<dbReference type="GeneID" id="38132925"/>
<evidence type="ECO:0000256" key="1">
    <source>
        <dbReference type="SAM" id="Phobius"/>
    </source>
</evidence>
<name>A0A3F3QIN5_9EURO</name>
<organism evidence="2 3">
    <name type="scientific">Aspergillus welwitschiae</name>
    <dbReference type="NCBI Taxonomy" id="1341132"/>
    <lineage>
        <taxon>Eukaryota</taxon>
        <taxon>Fungi</taxon>
        <taxon>Dikarya</taxon>
        <taxon>Ascomycota</taxon>
        <taxon>Pezizomycotina</taxon>
        <taxon>Eurotiomycetes</taxon>
        <taxon>Eurotiomycetidae</taxon>
        <taxon>Eurotiales</taxon>
        <taxon>Aspergillaceae</taxon>
        <taxon>Aspergillus</taxon>
        <taxon>Aspergillus subgen. Circumdati</taxon>
    </lineage>
</organism>
<protein>
    <submittedName>
        <fullName evidence="2">Uncharacterized protein</fullName>
    </submittedName>
</protein>
<dbReference type="EMBL" id="KZ852033">
    <property type="protein sequence ID" value="RDH38940.1"/>
    <property type="molecule type" value="Genomic_DNA"/>
</dbReference>
<keyword evidence="1" id="KW-0472">Membrane</keyword>
<dbReference type="RefSeq" id="XP_026631962.1">
    <property type="nucleotide sequence ID" value="XM_026764569.1"/>
</dbReference>
<sequence length="69" mass="8075">MTSLPYSPYLSRWLCLATSGEDNDLESALCLSIFFAYFQTFFFFALVYYVFPVIGETEFLLTDRNRSDM</sequence>